<dbReference type="Pfam" id="PF13443">
    <property type="entry name" value="HTH_26"/>
    <property type="match status" value="1"/>
</dbReference>
<gene>
    <name evidence="2" type="ORF">SAMN02910451_00640</name>
</gene>
<dbReference type="SUPFAM" id="SSF47413">
    <property type="entry name" value="lambda repressor-like DNA-binding domains"/>
    <property type="match status" value="1"/>
</dbReference>
<dbReference type="Gene3D" id="1.10.260.40">
    <property type="entry name" value="lambda repressor-like DNA-binding domains"/>
    <property type="match status" value="1"/>
</dbReference>
<dbReference type="SMART" id="SM00530">
    <property type="entry name" value="HTH_XRE"/>
    <property type="match status" value="1"/>
</dbReference>
<evidence type="ECO:0000259" key="1">
    <source>
        <dbReference type="PROSITE" id="PS50943"/>
    </source>
</evidence>
<reference evidence="3" key="1">
    <citation type="submission" date="2016-10" db="EMBL/GenBank/DDBJ databases">
        <authorList>
            <person name="Varghese N."/>
            <person name="Submissions S."/>
        </authorList>
    </citation>
    <scope>NUCLEOTIDE SEQUENCE [LARGE SCALE GENOMIC DNA]</scope>
    <source>
        <strain evidence="3">XBD2006</strain>
    </source>
</reference>
<accession>A0A1G5BBX3</accession>
<dbReference type="OrthoDB" id="1726456at2"/>
<feature type="domain" description="HTH cro/C1-type" evidence="1">
    <location>
        <begin position="12"/>
        <end position="66"/>
    </location>
</feature>
<dbReference type="GO" id="GO:0003677">
    <property type="term" value="F:DNA binding"/>
    <property type="evidence" value="ECO:0007669"/>
    <property type="project" value="InterPro"/>
</dbReference>
<protein>
    <submittedName>
        <fullName evidence="2">Transcriptional regulator, contains XRE-family HTH domain</fullName>
    </submittedName>
</protein>
<dbReference type="AlphaFoldDB" id="A0A1G5BBX3"/>
<name>A0A1G5BBX3_9FIRM</name>
<dbReference type="EMBL" id="FMUR01000004">
    <property type="protein sequence ID" value="SCX87597.1"/>
    <property type="molecule type" value="Genomic_DNA"/>
</dbReference>
<dbReference type="RefSeq" id="WP_051199068.1">
    <property type="nucleotide sequence ID" value="NZ_FMUR01000004.1"/>
</dbReference>
<proteinExistence type="predicted"/>
<sequence length="117" mass="13425">MDVTAKWLIDRIDNLRGEKNMSEYRLCELSGVTTSTMSAMRRRTSMPQIQTIQKICDVFGISLSDFFKPTAEPKSGMYLSDKEMEIVTYLRNMTEADFILVLTYAKALSDAYSSREK</sequence>
<dbReference type="InterPro" id="IPR010982">
    <property type="entry name" value="Lambda_DNA-bd_dom_sf"/>
</dbReference>
<dbReference type="Proteomes" id="UP000183047">
    <property type="component" value="Unassembled WGS sequence"/>
</dbReference>
<keyword evidence="3" id="KW-1185">Reference proteome</keyword>
<evidence type="ECO:0000313" key="3">
    <source>
        <dbReference type="Proteomes" id="UP000183047"/>
    </source>
</evidence>
<evidence type="ECO:0000313" key="2">
    <source>
        <dbReference type="EMBL" id="SCX87597.1"/>
    </source>
</evidence>
<dbReference type="CDD" id="cd00093">
    <property type="entry name" value="HTH_XRE"/>
    <property type="match status" value="1"/>
</dbReference>
<dbReference type="InterPro" id="IPR001387">
    <property type="entry name" value="Cro/C1-type_HTH"/>
</dbReference>
<dbReference type="PROSITE" id="PS50943">
    <property type="entry name" value="HTH_CROC1"/>
    <property type="match status" value="1"/>
</dbReference>
<organism evidence="2 3">
    <name type="scientific">Butyrivibrio hungatei</name>
    <dbReference type="NCBI Taxonomy" id="185008"/>
    <lineage>
        <taxon>Bacteria</taxon>
        <taxon>Bacillati</taxon>
        <taxon>Bacillota</taxon>
        <taxon>Clostridia</taxon>
        <taxon>Lachnospirales</taxon>
        <taxon>Lachnospiraceae</taxon>
        <taxon>Butyrivibrio</taxon>
    </lineage>
</organism>